<feature type="region of interest" description="Disordered" evidence="1">
    <location>
        <begin position="31"/>
        <end position="83"/>
    </location>
</feature>
<feature type="compositionally biased region" description="Polar residues" evidence="1">
    <location>
        <begin position="56"/>
        <end position="65"/>
    </location>
</feature>
<keyword evidence="2" id="KW-0732">Signal</keyword>
<evidence type="ECO:0008006" key="5">
    <source>
        <dbReference type="Google" id="ProtNLM"/>
    </source>
</evidence>
<dbReference type="Gene3D" id="3.40.50.1000">
    <property type="entry name" value="HAD superfamily/HAD-like"/>
    <property type="match status" value="1"/>
</dbReference>
<organism evidence="3 4">
    <name type="scientific">Mycobacterium pinniadriaticum</name>
    <dbReference type="NCBI Taxonomy" id="2994102"/>
    <lineage>
        <taxon>Bacteria</taxon>
        <taxon>Bacillati</taxon>
        <taxon>Actinomycetota</taxon>
        <taxon>Actinomycetes</taxon>
        <taxon>Mycobacteriales</taxon>
        <taxon>Mycobacteriaceae</taxon>
        <taxon>Mycobacterium</taxon>
    </lineage>
</organism>
<dbReference type="EMBL" id="JAPJDO010000009">
    <property type="protein sequence ID" value="MCX2937626.1"/>
    <property type="molecule type" value="Genomic_DNA"/>
</dbReference>
<evidence type="ECO:0000313" key="3">
    <source>
        <dbReference type="EMBL" id="MCX2937626.1"/>
    </source>
</evidence>
<protein>
    <recommendedName>
        <fullName evidence="5">PE-PGRS family protein</fullName>
    </recommendedName>
</protein>
<dbReference type="SUPFAM" id="SSF56784">
    <property type="entry name" value="HAD-like"/>
    <property type="match status" value="1"/>
</dbReference>
<name>A0ABT3SDP5_9MYCO</name>
<sequence length="779" mass="74820">MGFSLGRVGGLAIALGAGAAVMAFMPVASADTTTGSSSRHSTGHTKQSKPKVGSHASRSATSKSGPASRPTARVAGARSAAAVPALPAPEEVVRYFVGNGTAAHPDGGILVGNGYSWTASSCTTVCNGGNAGLLGNGGAGYNGGDGGNAGWIGNGGNGGAGVDGGAGGTGGVGGLLAGSGGSGGAGSAATAAGATGGAGGAGGGVGRISLWGNGGDGGAGGAGMSGGSGQAGGDGGIGGTGGAAGFIGVGGAGGQGGAGAALGYGLSAGTGGIGGDGGNAGWVGDGGSGGAGLTAAAGGSGGRGGLFFGSGGAGGAGGEANPGGIGGAGGDGGSTGLLSLWGNGGAGGSGGAGGFGYAGGAGGAGGNGGAGGAAGLFGIVGARGARGDDGTDDMVPALDPTGWSTTVYQNLVQAISRDAGQGKIAVFDFDNTTQARDVSEAMMAYVQLNGVIDPTTLSTALFPSFMTSTGEVSVTQGVYTYYEALLDSLSNDPFGEYSSLTMPSSVFDGYSVDDFVGVTSAVYDNGAAEADLTTGQESMILGAGQPFVYPQMADLQGNLIAHGYRVYIVSAGITWAVRWMVQNAENPTIAAKYGEDATLPLDHVIGINTVMKDSTTGQLVTDYELTFQNPDEAYINLDPTRLSQLGITAMPDGLSSWRGGKVGAIVNYILQGPISVGDLFLVGGDSTGDIEMLNEAGVHLTIDRMDQPDLVQAFVDNAAANPAGLWLMQPTIETAPVGFLPTQCEMNTKIANYPNLTQSVGESLATLTGSGRLGSFGAC</sequence>
<keyword evidence="4" id="KW-1185">Reference proteome</keyword>
<gene>
    <name evidence="3" type="ORF">ORI27_13025</name>
</gene>
<feature type="compositionally biased region" description="Low complexity" evidence="1">
    <location>
        <begin position="72"/>
        <end position="83"/>
    </location>
</feature>
<reference evidence="3 4" key="1">
    <citation type="submission" date="2022-11" db="EMBL/GenBank/DDBJ databases">
        <title>Mycobacterium sp. nov.</title>
        <authorList>
            <person name="Papic B."/>
            <person name="Spicic S."/>
            <person name="Duvnjak S."/>
        </authorList>
    </citation>
    <scope>NUCLEOTIDE SEQUENCE [LARGE SCALE GENOMIC DNA]</scope>
    <source>
        <strain evidence="3 4">CVI_P4</strain>
    </source>
</reference>
<dbReference type="InterPro" id="IPR023214">
    <property type="entry name" value="HAD_sf"/>
</dbReference>
<dbReference type="Proteomes" id="UP001300745">
    <property type="component" value="Unassembled WGS sequence"/>
</dbReference>
<dbReference type="Gene3D" id="1.20.1440.310">
    <property type="match status" value="1"/>
</dbReference>
<evidence type="ECO:0000256" key="1">
    <source>
        <dbReference type="SAM" id="MobiDB-lite"/>
    </source>
</evidence>
<evidence type="ECO:0000313" key="4">
    <source>
        <dbReference type="Proteomes" id="UP001300745"/>
    </source>
</evidence>
<evidence type="ECO:0000256" key="2">
    <source>
        <dbReference type="SAM" id="SignalP"/>
    </source>
</evidence>
<proteinExistence type="predicted"/>
<dbReference type="InterPro" id="IPR036412">
    <property type="entry name" value="HAD-like_sf"/>
</dbReference>
<feature type="signal peptide" evidence="2">
    <location>
        <begin position="1"/>
        <end position="30"/>
    </location>
</feature>
<feature type="chain" id="PRO_5045760437" description="PE-PGRS family protein" evidence="2">
    <location>
        <begin position="31"/>
        <end position="779"/>
    </location>
</feature>
<dbReference type="RefSeq" id="WP_265997216.1">
    <property type="nucleotide sequence ID" value="NZ_JAPJDN010000009.1"/>
</dbReference>
<comment type="caution">
    <text evidence="3">The sequence shown here is derived from an EMBL/GenBank/DDBJ whole genome shotgun (WGS) entry which is preliminary data.</text>
</comment>
<accession>A0ABT3SDP5</accession>